<feature type="chain" id="PRO_5020850457" evidence="1">
    <location>
        <begin position="20"/>
        <end position="985"/>
    </location>
</feature>
<dbReference type="RefSeq" id="WP_136826841.1">
    <property type="nucleotide sequence ID" value="NZ_SWBP01000004.1"/>
</dbReference>
<evidence type="ECO:0000313" key="4">
    <source>
        <dbReference type="EMBL" id="TKB96877.1"/>
    </source>
</evidence>
<keyword evidence="1" id="KW-0732">Signal</keyword>
<feature type="signal peptide" evidence="1">
    <location>
        <begin position="1"/>
        <end position="19"/>
    </location>
</feature>
<comment type="caution">
    <text evidence="4">The sequence shown here is derived from an EMBL/GenBank/DDBJ whole genome shotgun (WGS) entry which is preliminary data.</text>
</comment>
<dbReference type="OrthoDB" id="188639at2"/>
<gene>
    <name evidence="4" type="ORF">FA046_12430</name>
</gene>
<feature type="domain" description="DUF4955" evidence="3">
    <location>
        <begin position="367"/>
        <end position="510"/>
    </location>
</feature>
<dbReference type="InterPro" id="IPR032532">
    <property type="entry name" value="DUF4955"/>
</dbReference>
<feature type="domain" description="Rhamnogalacturonase A/B/Epimerase-like pectate lyase" evidence="2">
    <location>
        <begin position="63"/>
        <end position="109"/>
    </location>
</feature>
<dbReference type="NCBIfam" id="TIGR04183">
    <property type="entry name" value="Por_Secre_tail"/>
    <property type="match status" value="1"/>
</dbReference>
<dbReference type="Gene3D" id="2.160.20.10">
    <property type="entry name" value="Single-stranded right-handed beta-helix, Pectin lyase-like"/>
    <property type="match status" value="1"/>
</dbReference>
<evidence type="ECO:0000259" key="3">
    <source>
        <dbReference type="Pfam" id="PF16315"/>
    </source>
</evidence>
<evidence type="ECO:0000256" key="1">
    <source>
        <dbReference type="SAM" id="SignalP"/>
    </source>
</evidence>
<accession>A0A4U1C1E5</accession>
<dbReference type="Pfam" id="PF12708">
    <property type="entry name" value="Pect-lyase_RHGA_epim"/>
    <property type="match status" value="1"/>
</dbReference>
<dbReference type="InterPro" id="IPR024535">
    <property type="entry name" value="RHGA/B-epi-like_pectate_lyase"/>
</dbReference>
<dbReference type="InterPro" id="IPR026444">
    <property type="entry name" value="Secre_tail"/>
</dbReference>
<keyword evidence="5" id="KW-1185">Reference proteome</keyword>
<dbReference type="Pfam" id="PF16315">
    <property type="entry name" value="DUF4955"/>
    <property type="match status" value="1"/>
</dbReference>
<dbReference type="SUPFAM" id="SSF51126">
    <property type="entry name" value="Pectin lyase-like"/>
    <property type="match status" value="1"/>
</dbReference>
<dbReference type="EMBL" id="SWBP01000004">
    <property type="protein sequence ID" value="TKB96877.1"/>
    <property type="molecule type" value="Genomic_DNA"/>
</dbReference>
<dbReference type="InterPro" id="IPR011050">
    <property type="entry name" value="Pectin_lyase_fold/virulence"/>
</dbReference>
<evidence type="ECO:0000259" key="2">
    <source>
        <dbReference type="Pfam" id="PF12708"/>
    </source>
</evidence>
<sequence length="985" mass="106652">MIKYLLLCITSFFVVFTQAQTVINSTLYADYNIDKTTSILPDFSYVGYHNGNDAIPTVNHTVFNVTNYGAIADDNLSDRAAIEAAIAAARTNGSGIIFFPPGRFRINEVGDSDTQSILINGSNIVFRGSGSGPGGTELFISRTMQPTDPDVLYSTVKMFNTTSAGSNALAGTITTAANIGDFNITLTSKGALAVGDRIILTMLSTDPALLTYEIGTKATSSSWDITTRGVEVKVYHRIKSISGNTLTLYEPITYPINPTHNWSVSRFAAISEIGFEDIAFVGNWKTSFVHHRSWQDDSGYSMMNLSRVFDSWIRRCRFTDVNVALVISSGGNITVQDCEVTGTGGHEAILNNGATNVLISNVEDKAGQWHSVGVAETSMNTVLYNVTYPSTTSFECHASQPRNTLLDNVTGGLLTNRGGGATGNLPNHLRNFIFWNFTQTNTAASNFTFWPSSVSASSIRIPNPIIVGFKSSSGTPTFTSSTIHPNSEAIGASVYPESLYQAQLNLRLSENNNQIFPNEPWATKTDWSYSFGTQTGTFTNTVGTTGVSSLTNSTNTGFLPLATNANTGVYIRSSGNMMFSLTGAQGLNINTSTAGTLSRYSAYDINSATPVAKFSFDIDFSASGLADAGNYVFAVGNNKNKLFTHAFSGSVFRSNDEVFMAMRFLPNTSASSTAINLEYRVGSDASTTTTHTTLSSTTFVKGGSYHVDVYCNNSGVSKTYTKGTIVYTLPNNTFHLWVNSVKVGGDFPRSIEVDGAAGLSAGNSIALSNGSPLNSFQFASNNGNVNSSGNITLKAPSITYLVENTTPVSLVSFDAYRYANTTRLNWSTASESNNKHFELYRAVNDNNFSLIAKVDGAGNSTERRFYSYTDPEKYAGTGYYKLKQVDFDGTSELFDIIRSVRSEIAEKDLTLYEANNYIYGSYLAKKEGTAKLAVYDMTGRVLFNADVQLIEGLNKIEVLLISLQKGVYIAVFSDGTTIEKLKFVK</sequence>
<protein>
    <submittedName>
        <fullName evidence="4">DUF4955 domain-containing protein</fullName>
    </submittedName>
</protein>
<dbReference type="Proteomes" id="UP000308181">
    <property type="component" value="Unassembled WGS sequence"/>
</dbReference>
<name>A0A4U1C1E5_9SPHI</name>
<reference evidence="4 5" key="1">
    <citation type="submission" date="2019-04" db="EMBL/GenBank/DDBJ databases">
        <title>Pedobacter sp. AR-3-17 sp. nov., isolated from Arctic soil.</title>
        <authorList>
            <person name="Dahal R.H."/>
            <person name="Kim D.-U."/>
        </authorList>
    </citation>
    <scope>NUCLEOTIDE SEQUENCE [LARGE SCALE GENOMIC DNA]</scope>
    <source>
        <strain evidence="4 5">AR-3-17</strain>
    </source>
</reference>
<dbReference type="InterPro" id="IPR012334">
    <property type="entry name" value="Pectin_lyas_fold"/>
</dbReference>
<proteinExistence type="predicted"/>
<dbReference type="AlphaFoldDB" id="A0A4U1C1E5"/>
<organism evidence="4 5">
    <name type="scientific">Pedobacter cryophilus</name>
    <dbReference type="NCBI Taxonomy" id="2571271"/>
    <lineage>
        <taxon>Bacteria</taxon>
        <taxon>Pseudomonadati</taxon>
        <taxon>Bacteroidota</taxon>
        <taxon>Sphingobacteriia</taxon>
        <taxon>Sphingobacteriales</taxon>
        <taxon>Sphingobacteriaceae</taxon>
        <taxon>Pedobacter</taxon>
    </lineage>
</organism>
<evidence type="ECO:0000313" key="5">
    <source>
        <dbReference type="Proteomes" id="UP000308181"/>
    </source>
</evidence>